<sequence>MKVFISADMEGTAGVTDWDQVMPDQPDYARFRRLMTEEVNAAILGALEGGAKEIVVNDSHNTMRNLLIEELHPQAQLISGSPKPYSMMQGIDNSFDAVFFTGYHAAAGTQNGILDHTYSSLSVRQLKLGNLVVGEAGLNAALAGHFKVPVALVTGDATAVAQAKKLLGGAEAVAVKEPIGRLAARSYQPVEARRRIKEGATRALKRAKDLKPLILPRPLMMEMEWTYTAMADRCMLIPGMTRVGPRAVAYKARDAEQGFSLFLACLVLARSIQ</sequence>
<dbReference type="InterPro" id="IPR027476">
    <property type="entry name" value="DppA_N"/>
</dbReference>
<dbReference type="CDD" id="cd08663">
    <property type="entry name" value="DAP_dppA_1"/>
    <property type="match status" value="1"/>
</dbReference>
<feature type="active site" description="Nucleophile" evidence="1">
    <location>
        <position position="116"/>
    </location>
</feature>
<feature type="binding site" evidence="2">
    <location>
        <position position="10"/>
    </location>
    <ligand>
        <name>Zn(2+)</name>
        <dbReference type="ChEBI" id="CHEBI:29105"/>
        <label>1</label>
    </ligand>
</feature>
<gene>
    <name evidence="3" type="ORF">E6H02_11030</name>
</gene>
<reference evidence="3 4" key="1">
    <citation type="journal article" date="2019" name="Nat. Microbiol.">
        <title>Mediterranean grassland soil C-N compound turnover is dependent on rainfall and depth, and is mediated by genomically divergent microorganisms.</title>
        <authorList>
            <person name="Diamond S."/>
            <person name="Andeer P.F."/>
            <person name="Li Z."/>
            <person name="Crits-Christoph A."/>
            <person name="Burstein D."/>
            <person name="Anantharaman K."/>
            <person name="Lane K.R."/>
            <person name="Thomas B.C."/>
            <person name="Pan C."/>
            <person name="Northen T.R."/>
            <person name="Banfield J.F."/>
        </authorList>
    </citation>
    <scope>NUCLEOTIDE SEQUENCE [LARGE SCALE GENOMIC DNA]</scope>
    <source>
        <strain evidence="3">NP_5</strain>
    </source>
</reference>
<dbReference type="AlphaFoldDB" id="A0A537LIA0"/>
<dbReference type="Pfam" id="PF04951">
    <property type="entry name" value="Peptidase_M55"/>
    <property type="match status" value="1"/>
</dbReference>
<dbReference type="InterPro" id="IPR007035">
    <property type="entry name" value="Peptidase_M55"/>
</dbReference>
<dbReference type="Gene3D" id="3.30.1360.130">
    <property type="entry name" value="Dipeptide transport protein"/>
    <property type="match status" value="1"/>
</dbReference>
<dbReference type="InterPro" id="IPR036177">
    <property type="entry name" value="Peptidase_M55_sf"/>
</dbReference>
<keyword evidence="2" id="KW-0862">Zinc</keyword>
<dbReference type="SUPFAM" id="SSF63992">
    <property type="entry name" value="Dipeptide transport protein"/>
    <property type="match status" value="1"/>
</dbReference>
<feature type="binding site" evidence="2">
    <location>
        <position position="8"/>
    </location>
    <ligand>
        <name>Zn(2+)</name>
        <dbReference type="ChEBI" id="CHEBI:29105"/>
        <label>1</label>
    </ligand>
</feature>
<protein>
    <submittedName>
        <fullName evidence="3">Peptidase M55</fullName>
    </submittedName>
</protein>
<evidence type="ECO:0000313" key="3">
    <source>
        <dbReference type="EMBL" id="TMJ07713.1"/>
    </source>
</evidence>
<organism evidence="3 4">
    <name type="scientific">Candidatus Segetimicrobium genomatis</name>
    <dbReference type="NCBI Taxonomy" id="2569760"/>
    <lineage>
        <taxon>Bacteria</taxon>
        <taxon>Bacillati</taxon>
        <taxon>Candidatus Sysuimicrobiota</taxon>
        <taxon>Candidatus Sysuimicrobiia</taxon>
        <taxon>Candidatus Sysuimicrobiales</taxon>
        <taxon>Candidatus Segetimicrobiaceae</taxon>
        <taxon>Candidatus Segetimicrobium</taxon>
    </lineage>
</organism>
<feature type="binding site" evidence="2">
    <location>
        <position position="104"/>
    </location>
    <ligand>
        <name>Zn(2+)</name>
        <dbReference type="ChEBI" id="CHEBI:29105"/>
        <label>2</label>
    </ligand>
</feature>
<evidence type="ECO:0000256" key="2">
    <source>
        <dbReference type="PIRSR" id="PIRSR015853-2"/>
    </source>
</evidence>
<dbReference type="Proteomes" id="UP000320393">
    <property type="component" value="Unassembled WGS sequence"/>
</dbReference>
<accession>A0A537LIA0</accession>
<comment type="caution">
    <text evidence="3">The sequence shown here is derived from an EMBL/GenBank/DDBJ whole genome shotgun (WGS) entry which is preliminary data.</text>
</comment>
<proteinExistence type="predicted"/>
<keyword evidence="2" id="KW-0479">Metal-binding</keyword>
<feature type="binding site" evidence="2">
    <location>
        <position position="8"/>
    </location>
    <ligand>
        <name>Zn(2+)</name>
        <dbReference type="ChEBI" id="CHEBI:29105"/>
        <label>2</label>
    </ligand>
</feature>
<feature type="binding site" evidence="2">
    <location>
        <position position="135"/>
    </location>
    <ligand>
        <name>Zn(2+)</name>
        <dbReference type="ChEBI" id="CHEBI:29105"/>
        <label>2</label>
    </ligand>
</feature>
<dbReference type="Gene3D" id="3.40.50.10780">
    <property type="entry name" value="Dipeptide transport protein"/>
    <property type="match status" value="1"/>
</dbReference>
<feature type="binding site" evidence="2">
    <location>
        <position position="60"/>
    </location>
    <ligand>
        <name>Zn(2+)</name>
        <dbReference type="ChEBI" id="CHEBI:29105"/>
        <label>2</label>
    </ligand>
</feature>
<dbReference type="PIRSF" id="PIRSF015853">
    <property type="entry name" value="Pep_DppA"/>
    <property type="match status" value="1"/>
</dbReference>
<dbReference type="EMBL" id="VBAM01000456">
    <property type="protein sequence ID" value="TMJ07713.1"/>
    <property type="molecule type" value="Genomic_DNA"/>
</dbReference>
<evidence type="ECO:0000256" key="1">
    <source>
        <dbReference type="PIRSR" id="PIRSR015853-1"/>
    </source>
</evidence>
<evidence type="ECO:0000313" key="4">
    <source>
        <dbReference type="Proteomes" id="UP000320393"/>
    </source>
</evidence>
<dbReference type="GO" id="GO:0046872">
    <property type="term" value="F:metal ion binding"/>
    <property type="evidence" value="ECO:0007669"/>
    <property type="project" value="UniProtKB-KW"/>
</dbReference>
<name>A0A537LIA0_9BACT</name>